<evidence type="ECO:0000256" key="8">
    <source>
        <dbReference type="ARBA" id="ARBA00023136"/>
    </source>
</evidence>
<dbReference type="HAMAP" id="MF_00275">
    <property type="entry name" value="KdpA"/>
    <property type="match status" value="1"/>
</dbReference>
<comment type="subunit">
    <text evidence="9">The system is composed of three essential subunits: KdpA, KdpB and KdpC.</text>
</comment>
<feature type="transmembrane region" description="Helical" evidence="9">
    <location>
        <begin position="416"/>
        <end position="442"/>
    </location>
</feature>
<accession>A0A059ZQX1</accession>
<keyword evidence="10" id="KW-0378">Hydrolase</keyword>
<dbReference type="GO" id="GO:0008556">
    <property type="term" value="F:P-type potassium transmembrane transporter activity"/>
    <property type="evidence" value="ECO:0007669"/>
    <property type="project" value="InterPro"/>
</dbReference>
<feature type="transmembrane region" description="Helical" evidence="9">
    <location>
        <begin position="289"/>
        <end position="310"/>
    </location>
</feature>
<dbReference type="EMBL" id="CP005986">
    <property type="protein sequence ID" value="AIA54095.1"/>
    <property type="molecule type" value="Genomic_DNA"/>
</dbReference>
<evidence type="ECO:0000256" key="1">
    <source>
        <dbReference type="ARBA" id="ARBA00022448"/>
    </source>
</evidence>
<evidence type="ECO:0000256" key="5">
    <source>
        <dbReference type="ARBA" id="ARBA00022958"/>
    </source>
</evidence>
<evidence type="ECO:0000256" key="6">
    <source>
        <dbReference type="ARBA" id="ARBA00022989"/>
    </source>
</evidence>
<dbReference type="InterPro" id="IPR004623">
    <property type="entry name" value="KdpA"/>
</dbReference>
<keyword evidence="7 9" id="KW-0406">Ion transport</keyword>
<dbReference type="GO" id="GO:0030955">
    <property type="term" value="F:potassium ion binding"/>
    <property type="evidence" value="ECO:0007669"/>
    <property type="project" value="UniProtKB-UniRule"/>
</dbReference>
<organism evidence="10 11">
    <name type="scientific">Acidithiobacillus caldus (strain ATCC 51756 / DSM 8584 / KU)</name>
    <dbReference type="NCBI Taxonomy" id="637389"/>
    <lineage>
        <taxon>Bacteria</taxon>
        <taxon>Pseudomonadati</taxon>
        <taxon>Pseudomonadota</taxon>
        <taxon>Acidithiobacillia</taxon>
        <taxon>Acidithiobacillales</taxon>
        <taxon>Acidithiobacillaceae</taxon>
        <taxon>Acidithiobacillus</taxon>
    </lineage>
</organism>
<comment type="subcellular location">
    <subcellularLocation>
        <location evidence="9">Cell membrane</location>
        <topology evidence="9">Multi-pass membrane protein</topology>
    </subcellularLocation>
</comment>
<keyword evidence="2 9" id="KW-1003">Cell membrane</keyword>
<dbReference type="GO" id="GO:0005886">
    <property type="term" value="C:plasma membrane"/>
    <property type="evidence" value="ECO:0007669"/>
    <property type="project" value="UniProtKB-SubCell"/>
</dbReference>
<dbReference type="PANTHER" id="PTHR30607:SF2">
    <property type="entry name" value="POTASSIUM-TRANSPORTING ATPASE POTASSIUM-BINDING SUBUNIT"/>
    <property type="match status" value="1"/>
</dbReference>
<evidence type="ECO:0000256" key="4">
    <source>
        <dbReference type="ARBA" id="ARBA00022692"/>
    </source>
</evidence>
<dbReference type="Pfam" id="PF03814">
    <property type="entry name" value="KdpA"/>
    <property type="match status" value="1"/>
</dbReference>
<name>A0A059ZQX1_ACICK</name>
<gene>
    <name evidence="9" type="primary">kdpA</name>
    <name evidence="10" type="ORF">Acaty_c0204</name>
</gene>
<comment type="similarity">
    <text evidence="9">Belongs to the KdpA family.</text>
</comment>
<evidence type="ECO:0000256" key="3">
    <source>
        <dbReference type="ARBA" id="ARBA00022538"/>
    </source>
</evidence>
<evidence type="ECO:0000256" key="7">
    <source>
        <dbReference type="ARBA" id="ARBA00023065"/>
    </source>
</evidence>
<evidence type="ECO:0000256" key="2">
    <source>
        <dbReference type="ARBA" id="ARBA00022475"/>
    </source>
</evidence>
<proteinExistence type="inferred from homology"/>
<keyword evidence="8 9" id="KW-0472">Membrane</keyword>
<evidence type="ECO:0000256" key="9">
    <source>
        <dbReference type="HAMAP-Rule" id="MF_00275"/>
    </source>
</evidence>
<dbReference type="Proteomes" id="UP000005522">
    <property type="component" value="Chromosome"/>
</dbReference>
<dbReference type="eggNOG" id="COG2060">
    <property type="taxonomic scope" value="Bacteria"/>
</dbReference>
<evidence type="ECO:0000313" key="10">
    <source>
        <dbReference type="EMBL" id="AIA54095.1"/>
    </source>
</evidence>
<dbReference type="KEGG" id="acz:Acaty_c0204"/>
<feature type="transmembrane region" description="Helical" evidence="9">
    <location>
        <begin position="20"/>
        <end position="45"/>
    </location>
</feature>
<feature type="transmembrane region" description="Helical" evidence="9">
    <location>
        <begin position="570"/>
        <end position="592"/>
    </location>
</feature>
<evidence type="ECO:0000313" key="11">
    <source>
        <dbReference type="Proteomes" id="UP000005522"/>
    </source>
</evidence>
<feature type="transmembrane region" description="Helical" evidence="9">
    <location>
        <begin position="158"/>
        <end position="180"/>
    </location>
</feature>
<dbReference type="NCBIfam" id="TIGR00680">
    <property type="entry name" value="kdpA"/>
    <property type="match status" value="1"/>
</dbReference>
<feature type="transmembrane region" description="Helical" evidence="9">
    <location>
        <begin position="201"/>
        <end position="218"/>
    </location>
</feature>
<feature type="transmembrane region" description="Helical" evidence="9">
    <location>
        <begin position="90"/>
        <end position="111"/>
    </location>
</feature>
<dbReference type="AlphaFoldDB" id="A0A059ZQX1"/>
<dbReference type="GO" id="GO:0016787">
    <property type="term" value="F:hydrolase activity"/>
    <property type="evidence" value="ECO:0007669"/>
    <property type="project" value="UniProtKB-KW"/>
</dbReference>
<keyword evidence="1 9" id="KW-0813">Transport</keyword>
<dbReference type="PIRSF" id="PIRSF001294">
    <property type="entry name" value="K_ATPaseA"/>
    <property type="match status" value="1"/>
</dbReference>
<comment type="function">
    <text evidence="9">Part of the high-affinity ATP-driven potassium transport (or Kdp) system, which catalyzes the hydrolysis of ATP coupled with the electrogenic transport of potassium into the cytoplasm. This subunit binds the extracellular potassium ions and delivers the ions to the membrane domain of KdpB through an intramembrane tunnel.</text>
</comment>
<feature type="transmembrane region" description="Helical" evidence="9">
    <location>
        <begin position="317"/>
        <end position="337"/>
    </location>
</feature>
<keyword evidence="5 9" id="KW-0630">Potassium</keyword>
<sequence>MDRPRPGCFSLWLPVGVSNLPGAFSMMPSILLTLTLLVVTIILAIPLGRYMYRVYQGENFWASKLLAPVERALYRVSGISPDQEMDWKRYAITLLVFSLFGGLFLYALLLAQRSLPLDPLHFRGVPAGSAFNTAVSFLTNTNWQDYSGGSTMSYLSQMLGLTVQNFLSAAVGITFLLPLIRAFSRHSTRDVGNFWVDLTRTVLYVLLPLASILAIALMEQGVVQTLVADVSVHLVAPFLSHGKEIVSQTLHVGPVASQEAIMMLGNNGGGFFNMNDAHPFENPTGLTNLLETGAMILIPIALVFLFGHMVQSKRNAWIILVAMLVIFVPLTFISQHFELAGNPLLTQMGVNQSNTVNLAGGGNLEGVEDRIGAAASALFATLATATSTGAANCAYDSLMPLSGGINLFLMQMGEVVFGGVGSGLASFLTFMIFAVFIGGLMVGRTPEFLGKKIESYEIKMASLSILIMPLLVLIGTAIAVSTHAGRAGVFNPGPHGFSEILYAVTSPANNNGSAFGGLSNDTRFYNILTGMCMLFGRYWVYLPLLAMVGSLVEKKRVPASVGTLATDTPIFMGLTVGVILLVGALNFFPALALGPIAEQLTPVTSVLTHRG</sequence>
<protein>
    <recommendedName>
        <fullName evidence="9">Potassium-transporting ATPase potassium-binding subunit</fullName>
    </recommendedName>
    <alternativeName>
        <fullName evidence="9">ATP phosphohydrolase [potassium-transporting] A chain</fullName>
    </alternativeName>
    <alternativeName>
        <fullName evidence="9">Potassium-binding and translocating subunit A</fullName>
    </alternativeName>
    <alternativeName>
        <fullName evidence="9">Potassium-translocating ATPase A chain</fullName>
    </alternativeName>
</protein>
<keyword evidence="6 9" id="KW-1133">Transmembrane helix</keyword>
<dbReference type="HOGENOM" id="CLU_018614_3_0_6"/>
<dbReference type="PANTHER" id="PTHR30607">
    <property type="entry name" value="POTASSIUM-TRANSPORTING ATPASE A CHAIN"/>
    <property type="match status" value="1"/>
</dbReference>
<feature type="transmembrane region" description="Helical" evidence="9">
    <location>
        <begin position="463"/>
        <end position="484"/>
    </location>
</feature>
<keyword evidence="3 9" id="KW-0633">Potassium transport</keyword>
<reference evidence="10 11" key="1">
    <citation type="journal article" date="2009" name="J. Bacteriol.">
        <title>Draft genome sequence of the extremely acidophilic bacterium Acidithiobacillus caldus ATCC 51756 reveals metabolic versatility in the genus Acidithiobacillus.</title>
        <authorList>
            <person name="Valdes J."/>
            <person name="Quatrini R."/>
            <person name="Hallberg K."/>
            <person name="Dopson M."/>
            <person name="Valenzuela P.D."/>
            <person name="Holmes D.S."/>
        </authorList>
    </citation>
    <scope>NUCLEOTIDE SEQUENCE [LARGE SCALE GENOMIC DNA]</scope>
    <source>
        <strain evidence="11">ATCC 51756 / DSM 8584 / KU</strain>
    </source>
</reference>
<keyword evidence="4 9" id="KW-0812">Transmembrane</keyword>
<feature type="transmembrane region" description="Helical" evidence="9">
    <location>
        <begin position="524"/>
        <end position="549"/>
    </location>
</feature>